<dbReference type="EMBL" id="LNYN01000021">
    <property type="protein sequence ID" value="KTD33957.1"/>
    <property type="molecule type" value="Genomic_DNA"/>
</dbReference>
<evidence type="ECO:0000313" key="7">
    <source>
        <dbReference type="Proteomes" id="UP000254040"/>
    </source>
</evidence>
<evidence type="ECO:0000313" key="6">
    <source>
        <dbReference type="Proteomes" id="UP000054985"/>
    </source>
</evidence>
<evidence type="ECO:0000313" key="4">
    <source>
        <dbReference type="EMBL" id="KTD33957.1"/>
    </source>
</evidence>
<comment type="similarity">
    <text evidence="1">Belongs to the bacterial solute-binding protein 3 family.</text>
</comment>
<dbReference type="RefSeq" id="WP_028384006.1">
    <property type="nucleotide sequence ID" value="NZ_CAAAJG010000027.1"/>
</dbReference>
<sequence>MQKIFGFILFISSTLLFGAPITVGFIITPPYVVFADVDKKEFYGFNIDLMNEICKRIKEDCVYKAISFNNELAELQDGSVDLEFTQIPITNDATGNYLFSLPYLISDGQFVTLSNNKMNTISDLKNKRIGVITDTLYQILLNSNYDDGQITRYSNFPDMISGLENNKIDAVFINNHLAHYMVYNASLDIKMIGNKIPIGEGYGILGLQTNKALIDKVNTALLSMESDGTYLNIYTLYFGEGQ</sequence>
<dbReference type="Gene3D" id="3.40.190.10">
    <property type="entry name" value="Periplasmic binding protein-like II"/>
    <property type="match status" value="2"/>
</dbReference>
<evidence type="ECO:0000313" key="5">
    <source>
        <dbReference type="EMBL" id="STX61198.1"/>
    </source>
</evidence>
<dbReference type="STRING" id="39962.Lmor_1939"/>
<reference evidence="4 6" key="1">
    <citation type="submission" date="2015-11" db="EMBL/GenBank/DDBJ databases">
        <title>Genomic analysis of 38 Legionella species identifies large and diverse effector repertoires.</title>
        <authorList>
            <person name="Burstein D."/>
            <person name="Amaro F."/>
            <person name="Zusman T."/>
            <person name="Lifshitz Z."/>
            <person name="Cohen O."/>
            <person name="Gilbert J.A."/>
            <person name="Pupko T."/>
            <person name="Shuman H.A."/>
            <person name="Segal G."/>
        </authorList>
    </citation>
    <scope>NUCLEOTIDE SEQUENCE [LARGE SCALE GENOMIC DNA]</scope>
    <source>
        <strain evidence="4 6">ATCC 43877</strain>
    </source>
</reference>
<keyword evidence="6" id="KW-1185">Reference proteome</keyword>
<dbReference type="Proteomes" id="UP000254040">
    <property type="component" value="Unassembled WGS sequence"/>
</dbReference>
<accession>A0A378JUX6</accession>
<dbReference type="AlphaFoldDB" id="A0A378JUX6"/>
<organism evidence="5 7">
    <name type="scientific">Legionella moravica</name>
    <dbReference type="NCBI Taxonomy" id="39962"/>
    <lineage>
        <taxon>Bacteria</taxon>
        <taxon>Pseudomonadati</taxon>
        <taxon>Pseudomonadota</taxon>
        <taxon>Gammaproteobacteria</taxon>
        <taxon>Legionellales</taxon>
        <taxon>Legionellaceae</taxon>
        <taxon>Legionella</taxon>
    </lineage>
</organism>
<dbReference type="Pfam" id="PF00497">
    <property type="entry name" value="SBP_bac_3"/>
    <property type="match status" value="1"/>
</dbReference>
<dbReference type="InterPro" id="IPR001638">
    <property type="entry name" value="Solute-binding_3/MltF_N"/>
</dbReference>
<proteinExistence type="inferred from homology"/>
<dbReference type="PANTHER" id="PTHR35936:SF34">
    <property type="entry name" value="ABC TRANSPORTER EXTRACELLULAR-BINDING PROTEIN YCKB-RELATED"/>
    <property type="match status" value="1"/>
</dbReference>
<keyword evidence="2" id="KW-0732">Signal</keyword>
<dbReference type="Proteomes" id="UP000054985">
    <property type="component" value="Unassembled WGS sequence"/>
</dbReference>
<evidence type="ECO:0000259" key="3">
    <source>
        <dbReference type="SMART" id="SM00062"/>
    </source>
</evidence>
<protein>
    <submittedName>
        <fullName evidence="5">Glutamine ABC transporter</fullName>
    </submittedName>
</protein>
<dbReference type="SMART" id="SM00062">
    <property type="entry name" value="PBPb"/>
    <property type="match status" value="1"/>
</dbReference>
<gene>
    <name evidence="5" type="primary">artJ_1</name>
    <name evidence="4" type="ORF">Lmor_1939</name>
    <name evidence="5" type="ORF">NCTC12239_00103</name>
</gene>
<name>A0A378JUX6_9GAMM</name>
<dbReference type="EMBL" id="UGOG01000001">
    <property type="protein sequence ID" value="STX61198.1"/>
    <property type="molecule type" value="Genomic_DNA"/>
</dbReference>
<dbReference type="SUPFAM" id="SSF53850">
    <property type="entry name" value="Periplasmic binding protein-like II"/>
    <property type="match status" value="1"/>
</dbReference>
<evidence type="ECO:0000256" key="1">
    <source>
        <dbReference type="ARBA" id="ARBA00010333"/>
    </source>
</evidence>
<feature type="domain" description="Solute-binding protein family 3/N-terminal" evidence="3">
    <location>
        <begin position="22"/>
        <end position="241"/>
    </location>
</feature>
<evidence type="ECO:0000256" key="2">
    <source>
        <dbReference type="ARBA" id="ARBA00022729"/>
    </source>
</evidence>
<dbReference type="PANTHER" id="PTHR35936">
    <property type="entry name" value="MEMBRANE-BOUND LYTIC MUREIN TRANSGLYCOSYLASE F"/>
    <property type="match status" value="1"/>
</dbReference>
<reference evidence="5 7" key="2">
    <citation type="submission" date="2018-06" db="EMBL/GenBank/DDBJ databases">
        <authorList>
            <consortium name="Pathogen Informatics"/>
            <person name="Doyle S."/>
        </authorList>
    </citation>
    <scope>NUCLEOTIDE SEQUENCE [LARGE SCALE GENOMIC DNA]</scope>
    <source>
        <strain evidence="5 7">NCTC12239</strain>
    </source>
</reference>
<dbReference type="OrthoDB" id="5650461at2"/>